<gene>
    <name evidence="5" type="ORF">ACFSM5_15525</name>
</gene>
<dbReference type="EC" id="6.3.2.2" evidence="4"/>
<dbReference type="NCBIfam" id="NF010039">
    <property type="entry name" value="PRK13515.1"/>
    <property type="match status" value="1"/>
</dbReference>
<dbReference type="SUPFAM" id="SSF55931">
    <property type="entry name" value="Glutamine synthetase/guanido kinase"/>
    <property type="match status" value="1"/>
</dbReference>
<keyword evidence="1 4" id="KW-0436">Ligase</keyword>
<keyword evidence="3 4" id="KW-0067">ATP-binding</keyword>
<protein>
    <recommendedName>
        <fullName evidence="4">Putative glutamate--cysteine ligase 2</fullName>
        <ecNumber evidence="4">6.3.2.2</ecNumber>
    </recommendedName>
    <alternativeName>
        <fullName evidence="4">Gamma-glutamylcysteine synthetase 2</fullName>
        <shortName evidence="4">GCS 2</shortName>
        <shortName evidence="4">Gamma-GCS 2</shortName>
    </alternativeName>
</protein>
<dbReference type="HAMAP" id="MF_01609">
    <property type="entry name" value="Glu_cys_ligase_2"/>
    <property type="match status" value="1"/>
</dbReference>
<dbReference type="InterPro" id="IPR014746">
    <property type="entry name" value="Gln_synth/guanido_kin_cat_dom"/>
</dbReference>
<comment type="function">
    <text evidence="4">ATP-dependent carboxylate-amine ligase which exhibits weak glutamate--cysteine ligase activity.</text>
</comment>
<dbReference type="NCBIfam" id="TIGR02050">
    <property type="entry name" value="gshA_cyan_rel"/>
    <property type="match status" value="1"/>
</dbReference>
<comment type="caution">
    <text evidence="5">The sequence shown here is derived from an EMBL/GenBank/DDBJ whole genome shotgun (WGS) entry which is preliminary data.</text>
</comment>
<evidence type="ECO:0000256" key="3">
    <source>
        <dbReference type="ARBA" id="ARBA00022840"/>
    </source>
</evidence>
<reference evidence="6" key="1">
    <citation type="journal article" date="2019" name="Int. J. Syst. Evol. Microbiol.">
        <title>The Global Catalogue of Microorganisms (GCM) 10K type strain sequencing project: providing services to taxonomists for standard genome sequencing and annotation.</title>
        <authorList>
            <consortium name="The Broad Institute Genomics Platform"/>
            <consortium name="The Broad Institute Genome Sequencing Center for Infectious Disease"/>
            <person name="Wu L."/>
            <person name="Ma J."/>
        </authorList>
    </citation>
    <scope>NUCLEOTIDE SEQUENCE [LARGE SCALE GENOMIC DNA]</scope>
    <source>
        <strain evidence="6">CGMCC 1.19062</strain>
    </source>
</reference>
<comment type="catalytic activity">
    <reaction evidence="4">
        <text>L-cysteine + L-glutamate + ATP = gamma-L-glutamyl-L-cysteine + ADP + phosphate + H(+)</text>
        <dbReference type="Rhea" id="RHEA:13285"/>
        <dbReference type="ChEBI" id="CHEBI:15378"/>
        <dbReference type="ChEBI" id="CHEBI:29985"/>
        <dbReference type="ChEBI" id="CHEBI:30616"/>
        <dbReference type="ChEBI" id="CHEBI:35235"/>
        <dbReference type="ChEBI" id="CHEBI:43474"/>
        <dbReference type="ChEBI" id="CHEBI:58173"/>
        <dbReference type="ChEBI" id="CHEBI:456216"/>
        <dbReference type="EC" id="6.3.2.2"/>
    </reaction>
</comment>
<proteinExistence type="inferred from homology"/>
<dbReference type="Pfam" id="PF04107">
    <property type="entry name" value="GCS2"/>
    <property type="match status" value="1"/>
</dbReference>
<accession>A0ABW5DT45</accession>
<dbReference type="GO" id="GO:0016874">
    <property type="term" value="F:ligase activity"/>
    <property type="evidence" value="ECO:0007669"/>
    <property type="project" value="UniProtKB-KW"/>
</dbReference>
<dbReference type="EMBL" id="JBHUIP010000013">
    <property type="protein sequence ID" value="MFD2264313.1"/>
    <property type="molecule type" value="Genomic_DNA"/>
</dbReference>
<dbReference type="InterPro" id="IPR050141">
    <property type="entry name" value="GCL_type2/YbdK_subfam"/>
</dbReference>
<dbReference type="RefSeq" id="WP_379877386.1">
    <property type="nucleotide sequence ID" value="NZ_JBHUIP010000013.1"/>
</dbReference>
<evidence type="ECO:0000313" key="5">
    <source>
        <dbReference type="EMBL" id="MFD2264313.1"/>
    </source>
</evidence>
<evidence type="ECO:0000256" key="4">
    <source>
        <dbReference type="HAMAP-Rule" id="MF_01609"/>
    </source>
</evidence>
<dbReference type="Proteomes" id="UP001597295">
    <property type="component" value="Unassembled WGS sequence"/>
</dbReference>
<dbReference type="InterPro" id="IPR006336">
    <property type="entry name" value="GCS2"/>
</dbReference>
<comment type="similarity">
    <text evidence="4">Belongs to the glutamate--cysteine ligase type 2 family. YbdK subfamily.</text>
</comment>
<dbReference type="PANTHER" id="PTHR36510">
    <property type="entry name" value="GLUTAMATE--CYSTEINE LIGASE 2-RELATED"/>
    <property type="match status" value="1"/>
</dbReference>
<keyword evidence="2 4" id="KW-0547">Nucleotide-binding</keyword>
<evidence type="ECO:0000256" key="2">
    <source>
        <dbReference type="ARBA" id="ARBA00022741"/>
    </source>
</evidence>
<evidence type="ECO:0000313" key="6">
    <source>
        <dbReference type="Proteomes" id="UP001597295"/>
    </source>
</evidence>
<dbReference type="Gene3D" id="3.30.590.20">
    <property type="match status" value="1"/>
</dbReference>
<organism evidence="5 6">
    <name type="scientific">Lacibacterium aquatile</name>
    <dbReference type="NCBI Taxonomy" id="1168082"/>
    <lineage>
        <taxon>Bacteria</taxon>
        <taxon>Pseudomonadati</taxon>
        <taxon>Pseudomonadota</taxon>
        <taxon>Alphaproteobacteria</taxon>
        <taxon>Rhodospirillales</taxon>
        <taxon>Rhodospirillaceae</taxon>
    </lineage>
</organism>
<keyword evidence="6" id="KW-1185">Reference proteome</keyword>
<dbReference type="PANTHER" id="PTHR36510:SF1">
    <property type="entry name" value="GLUTAMATE--CYSTEINE LIGASE 2-RELATED"/>
    <property type="match status" value="1"/>
</dbReference>
<name>A0ABW5DT45_9PROT</name>
<dbReference type="InterPro" id="IPR011793">
    <property type="entry name" value="YbdK"/>
</dbReference>
<evidence type="ECO:0000256" key="1">
    <source>
        <dbReference type="ARBA" id="ARBA00022598"/>
    </source>
</evidence>
<sequence>MSEPAFTLGIEEEYFLVDRKTRDVAAEPPPELLEACKQALPDQVSPEFLKAQIEVGTRPRETIADARADLARLRRGIADVADRYGLAPIASATHPFTDWGRQRPTDAERYTILARDLQMVGRRLVICGMHVHVGIEDEQLRIDLMNQVAYFLPHMLALSTSSPFWRGEPSGLKSFRLSVFNGLPRTGLPEVFDSWGEYQRHVQGLKAAGVMEDASKLWWDIRPSARFPTLEMRITDICTRLDDTIALATLYRCLLRMLWRLRRNNQRWRLYARMLLSENRWRAQRYGMSEGLVDFGKGTLVPFADLINEMIELCRPDAEHFGCVTELESARLILTRGTSADNQIRVYEEALAAGKSKQEALESVVDHLIAETVVGV</sequence>